<reference evidence="2 3" key="1">
    <citation type="submission" date="2020-05" db="EMBL/GenBank/DDBJ databases">
        <title>Whole genome shotgun sequence of Streptomyces microflavus NBRC 13062.</title>
        <authorList>
            <person name="Komaki H."/>
            <person name="Tamura T."/>
        </authorList>
    </citation>
    <scope>NUCLEOTIDE SEQUENCE [LARGE SCALE GENOMIC DNA]</scope>
    <source>
        <strain evidence="2 3">NBRC 13062</strain>
    </source>
</reference>
<name>A0A7J0D503_STRMI</name>
<protein>
    <submittedName>
        <fullName evidence="2">Uncharacterized protein</fullName>
    </submittedName>
</protein>
<feature type="region of interest" description="Disordered" evidence="1">
    <location>
        <begin position="45"/>
        <end position="85"/>
    </location>
</feature>
<proteinExistence type="predicted"/>
<dbReference type="AlphaFoldDB" id="A0A7J0D503"/>
<dbReference type="Proteomes" id="UP000498740">
    <property type="component" value="Unassembled WGS sequence"/>
</dbReference>
<evidence type="ECO:0000313" key="2">
    <source>
        <dbReference type="EMBL" id="GFN09274.1"/>
    </source>
</evidence>
<organism evidence="2 3">
    <name type="scientific">Streptomyces microflavus</name>
    <name type="common">Streptomyces lipmanii</name>
    <dbReference type="NCBI Taxonomy" id="1919"/>
    <lineage>
        <taxon>Bacteria</taxon>
        <taxon>Bacillati</taxon>
        <taxon>Actinomycetota</taxon>
        <taxon>Actinomycetes</taxon>
        <taxon>Kitasatosporales</taxon>
        <taxon>Streptomycetaceae</taxon>
        <taxon>Streptomyces</taxon>
    </lineage>
</organism>
<gene>
    <name evidence="2" type="ORF">Smic_78300</name>
</gene>
<feature type="compositionally biased region" description="Basic and acidic residues" evidence="1">
    <location>
        <begin position="75"/>
        <end position="85"/>
    </location>
</feature>
<comment type="caution">
    <text evidence="2">The sequence shown here is derived from an EMBL/GenBank/DDBJ whole genome shotgun (WGS) entry which is preliminary data.</text>
</comment>
<accession>A0A7J0D503</accession>
<feature type="region of interest" description="Disordered" evidence="1">
    <location>
        <begin position="1"/>
        <end position="24"/>
    </location>
</feature>
<sequence length="100" mass="11094">MFDHGALVPHAFSKDKPLEDPMPQLSLHSVIHPLPWLPARPDYAANGSRHHTGSHRVASTGDLKNPCRHSGSPNQKDHREIDAPKYLKNLTDLSGIRGHI</sequence>
<evidence type="ECO:0000313" key="3">
    <source>
        <dbReference type="Proteomes" id="UP000498740"/>
    </source>
</evidence>
<dbReference type="EMBL" id="BLWD01000002">
    <property type="protein sequence ID" value="GFN09274.1"/>
    <property type="molecule type" value="Genomic_DNA"/>
</dbReference>
<evidence type="ECO:0000256" key="1">
    <source>
        <dbReference type="SAM" id="MobiDB-lite"/>
    </source>
</evidence>